<evidence type="ECO:0000313" key="1">
    <source>
        <dbReference type="EMBL" id="MFC5437127.1"/>
    </source>
</evidence>
<protein>
    <submittedName>
        <fullName evidence="1">Uncharacterized protein</fullName>
    </submittedName>
</protein>
<comment type="caution">
    <text evidence="1">The sequence shown here is derived from an EMBL/GenBank/DDBJ whole genome shotgun (WGS) entry which is preliminary data.</text>
</comment>
<evidence type="ECO:0000313" key="2">
    <source>
        <dbReference type="Proteomes" id="UP001596013"/>
    </source>
</evidence>
<dbReference type="EMBL" id="JBHSMK010000005">
    <property type="protein sequence ID" value="MFC5437127.1"/>
    <property type="molecule type" value="Genomic_DNA"/>
</dbReference>
<organism evidence="1 2">
    <name type="scientific">Rhodanobacter umsongensis</name>
    <dbReference type="NCBI Taxonomy" id="633153"/>
    <lineage>
        <taxon>Bacteria</taxon>
        <taxon>Pseudomonadati</taxon>
        <taxon>Pseudomonadota</taxon>
        <taxon>Gammaproteobacteria</taxon>
        <taxon>Lysobacterales</taxon>
        <taxon>Rhodanobacteraceae</taxon>
        <taxon>Rhodanobacter</taxon>
    </lineage>
</organism>
<proteinExistence type="predicted"/>
<gene>
    <name evidence="1" type="ORF">ACFPME_11195</name>
</gene>
<keyword evidence="2" id="KW-1185">Reference proteome</keyword>
<name>A0ABW0JMU4_9GAMM</name>
<dbReference type="RefSeq" id="WP_377305221.1">
    <property type="nucleotide sequence ID" value="NZ_JBHSMK010000005.1"/>
</dbReference>
<reference evidence="2" key="1">
    <citation type="journal article" date="2019" name="Int. J. Syst. Evol. Microbiol.">
        <title>The Global Catalogue of Microorganisms (GCM) 10K type strain sequencing project: providing services to taxonomists for standard genome sequencing and annotation.</title>
        <authorList>
            <consortium name="The Broad Institute Genomics Platform"/>
            <consortium name="The Broad Institute Genome Sequencing Center for Infectious Disease"/>
            <person name="Wu L."/>
            <person name="Ma J."/>
        </authorList>
    </citation>
    <scope>NUCLEOTIDE SEQUENCE [LARGE SCALE GENOMIC DNA]</scope>
    <source>
        <strain evidence="2">JCM 17130</strain>
    </source>
</reference>
<accession>A0ABW0JMU4</accession>
<sequence>MSLKDAFPPAYQEQHVRKNLVPGTVIRFEARMDDGEIQPKRFVVLDSSDNTLTVVINSDLNAILKARDLLVCQVTMPVSQHPFMKRDSNIDCSRVRAYDTEELVRQLVATPDWLLGSISEDTRNQMLAALKQSRTESPQVIRACCRNLEAIPPAH</sequence>
<dbReference type="Proteomes" id="UP001596013">
    <property type="component" value="Unassembled WGS sequence"/>
</dbReference>